<evidence type="ECO:0000313" key="4">
    <source>
        <dbReference type="Proteomes" id="UP001187346"/>
    </source>
</evidence>
<organism evidence="3 4">
    <name type="scientific">Streptomyces prunicolor</name>
    <dbReference type="NCBI Taxonomy" id="67348"/>
    <lineage>
        <taxon>Bacteria</taxon>
        <taxon>Bacillati</taxon>
        <taxon>Actinomycetota</taxon>
        <taxon>Actinomycetes</taxon>
        <taxon>Kitasatosporales</taxon>
        <taxon>Streptomycetaceae</taxon>
        <taxon>Streptomyces</taxon>
    </lineage>
</organism>
<evidence type="ECO:0000256" key="1">
    <source>
        <dbReference type="SAM" id="MobiDB-lite"/>
    </source>
</evidence>
<feature type="transmembrane region" description="Helical" evidence="2">
    <location>
        <begin position="73"/>
        <end position="93"/>
    </location>
</feature>
<comment type="caution">
    <text evidence="3">The sequence shown here is derived from an EMBL/GenBank/DDBJ whole genome shotgun (WGS) entry which is preliminary data.</text>
</comment>
<feature type="compositionally biased region" description="Pro residues" evidence="1">
    <location>
        <begin position="42"/>
        <end position="56"/>
    </location>
</feature>
<sequence>MKRPLPHQLIQAPWVQSMPPPLMPPVPWPVVEQVERVERQEPPAPPPAVPTPPPPPARRRRRFRALRALRQDAFWTGVLTTMCIGGLLMAIIATT</sequence>
<keyword evidence="4" id="KW-1185">Reference proteome</keyword>
<keyword evidence="2" id="KW-1133">Transmembrane helix</keyword>
<accession>A0ABU4F3H9</accession>
<evidence type="ECO:0000313" key="3">
    <source>
        <dbReference type="EMBL" id="MDV7215156.1"/>
    </source>
</evidence>
<dbReference type="EMBL" id="JAWMAJ010000009">
    <property type="protein sequence ID" value="MDV7215156.1"/>
    <property type="molecule type" value="Genomic_DNA"/>
</dbReference>
<reference evidence="3 4" key="1">
    <citation type="submission" date="2023-10" db="EMBL/GenBank/DDBJ databases">
        <title>Characterization of rhizosphere-enriched actinobacteria from wheat plants lab-grown on chernevaya soil.</title>
        <authorList>
            <person name="Tikhonova E.N."/>
            <person name="Konopkin A."/>
            <person name="Kravchenko I.K."/>
        </authorList>
    </citation>
    <scope>NUCLEOTIDE SEQUENCE [LARGE SCALE GENOMIC DNA]</scope>
    <source>
        <strain evidence="3 4">RR29</strain>
    </source>
</reference>
<dbReference type="RefSeq" id="WP_317770110.1">
    <property type="nucleotide sequence ID" value="NZ_JAWMAJ010000009.1"/>
</dbReference>
<feature type="region of interest" description="Disordered" evidence="1">
    <location>
        <begin position="34"/>
        <end position="58"/>
    </location>
</feature>
<evidence type="ECO:0000256" key="2">
    <source>
        <dbReference type="SAM" id="Phobius"/>
    </source>
</evidence>
<name>A0ABU4F3H9_9ACTN</name>
<protein>
    <submittedName>
        <fullName evidence="3">Uncharacterized protein</fullName>
    </submittedName>
</protein>
<gene>
    <name evidence="3" type="ORF">R5A26_04245</name>
</gene>
<dbReference type="Proteomes" id="UP001187346">
    <property type="component" value="Unassembled WGS sequence"/>
</dbReference>
<keyword evidence="2" id="KW-0472">Membrane</keyword>
<keyword evidence="2" id="KW-0812">Transmembrane</keyword>
<proteinExistence type="predicted"/>